<keyword evidence="7" id="KW-1185">Reference proteome</keyword>
<feature type="domain" description="HTH lysR-type" evidence="5">
    <location>
        <begin position="1"/>
        <end position="59"/>
    </location>
</feature>
<dbReference type="InterPro" id="IPR000847">
    <property type="entry name" value="LysR_HTH_N"/>
</dbReference>
<dbReference type="PANTHER" id="PTHR30537">
    <property type="entry name" value="HTH-TYPE TRANSCRIPTIONAL REGULATOR"/>
    <property type="match status" value="1"/>
</dbReference>
<dbReference type="SUPFAM" id="SSF53850">
    <property type="entry name" value="Periplasmic binding protein-like II"/>
    <property type="match status" value="1"/>
</dbReference>
<dbReference type="Gene3D" id="3.40.190.290">
    <property type="match status" value="1"/>
</dbReference>
<dbReference type="InterPro" id="IPR005119">
    <property type="entry name" value="LysR_subst-bd"/>
</dbReference>
<dbReference type="Pfam" id="PF03466">
    <property type="entry name" value="LysR_substrate"/>
    <property type="match status" value="1"/>
</dbReference>
<evidence type="ECO:0000256" key="1">
    <source>
        <dbReference type="ARBA" id="ARBA00009437"/>
    </source>
</evidence>
<comment type="similarity">
    <text evidence="1">Belongs to the LysR transcriptional regulatory family.</text>
</comment>
<dbReference type="OrthoDB" id="8523827at2"/>
<dbReference type="Proteomes" id="UP000318141">
    <property type="component" value="Unassembled WGS sequence"/>
</dbReference>
<dbReference type="Gene3D" id="1.10.10.10">
    <property type="entry name" value="Winged helix-like DNA-binding domain superfamily/Winged helix DNA-binding domain"/>
    <property type="match status" value="1"/>
</dbReference>
<dbReference type="SUPFAM" id="SSF46785">
    <property type="entry name" value="Winged helix' DNA-binding domain"/>
    <property type="match status" value="1"/>
</dbReference>
<protein>
    <submittedName>
        <fullName evidence="6">DNA-binding transcriptional LysR family regulator</fullName>
    </submittedName>
</protein>
<keyword evidence="2" id="KW-0805">Transcription regulation</keyword>
<gene>
    <name evidence="6" type="ORF">L602_001100000980</name>
</gene>
<keyword evidence="4" id="KW-0804">Transcription</keyword>
<dbReference type="PROSITE" id="PS50931">
    <property type="entry name" value="HTH_LYSR"/>
    <property type="match status" value="1"/>
</dbReference>
<dbReference type="PANTHER" id="PTHR30537:SF5">
    <property type="entry name" value="HTH-TYPE TRANSCRIPTIONAL ACTIVATOR TTDR-RELATED"/>
    <property type="match status" value="1"/>
</dbReference>
<dbReference type="FunFam" id="1.10.10.10:FF:000001">
    <property type="entry name" value="LysR family transcriptional regulator"/>
    <property type="match status" value="1"/>
</dbReference>
<dbReference type="GO" id="GO:0003677">
    <property type="term" value="F:DNA binding"/>
    <property type="evidence" value="ECO:0007669"/>
    <property type="project" value="UniProtKB-KW"/>
</dbReference>
<reference evidence="6 7" key="1">
    <citation type="submission" date="2019-07" db="EMBL/GenBank/DDBJ databases">
        <title>Genome sequencing of lignin-degrading bacterial isolates.</title>
        <authorList>
            <person name="Gladden J."/>
        </authorList>
    </citation>
    <scope>NUCLEOTIDE SEQUENCE [LARGE SCALE GENOMIC DNA]</scope>
    <source>
        <strain evidence="6 7">J11</strain>
    </source>
</reference>
<sequence length="309" mass="33980">MDKARVLTLFIGVVRAGSFHRAAVEAGITPQAVSKAVRTLEADLGVRLFHRTTRKLSLTAEGARLFELAAPGMRQLDEALDQIRSSKSEDDGMVRLTAPPSLGGRVLVPLIRGFRELYPGIVFDVVLSDLHTDLVEARIDVGFRVGTSPGQNLVARRLCDVPLTICATPGYLARHGEPATPDDLLRLPCTGFRRPATGRMVPWELQIDGNLVYQEVPAVASFNDVESEVDAVRAGIGIGQLPAYMIHDDLLSGRLRPILRRYSASTVGLYMYFPHRNQMPARVRRFIDFVAEASRGAEQSLSRLVGRAR</sequence>
<dbReference type="Pfam" id="PF00126">
    <property type="entry name" value="HTH_1"/>
    <property type="match status" value="1"/>
</dbReference>
<dbReference type="InterPro" id="IPR036390">
    <property type="entry name" value="WH_DNA-bd_sf"/>
</dbReference>
<dbReference type="AlphaFoldDB" id="A0A562BTT5"/>
<keyword evidence="3 6" id="KW-0238">DNA-binding</keyword>
<dbReference type="CDD" id="cd08422">
    <property type="entry name" value="PBP2_CrgA_like"/>
    <property type="match status" value="1"/>
</dbReference>
<evidence type="ECO:0000313" key="7">
    <source>
        <dbReference type="Proteomes" id="UP000318141"/>
    </source>
</evidence>
<proteinExistence type="inferred from homology"/>
<dbReference type="InterPro" id="IPR036388">
    <property type="entry name" value="WH-like_DNA-bd_sf"/>
</dbReference>
<dbReference type="GO" id="GO:0003700">
    <property type="term" value="F:DNA-binding transcription factor activity"/>
    <property type="evidence" value="ECO:0007669"/>
    <property type="project" value="InterPro"/>
</dbReference>
<dbReference type="EMBL" id="VLJN01000003">
    <property type="protein sequence ID" value="TWG88666.1"/>
    <property type="molecule type" value="Genomic_DNA"/>
</dbReference>
<organism evidence="6 7">
    <name type="scientific">Cupriavidus gilardii J11</name>
    <dbReference type="NCBI Taxonomy" id="936133"/>
    <lineage>
        <taxon>Bacteria</taxon>
        <taxon>Pseudomonadati</taxon>
        <taxon>Pseudomonadota</taxon>
        <taxon>Betaproteobacteria</taxon>
        <taxon>Burkholderiales</taxon>
        <taxon>Burkholderiaceae</taxon>
        <taxon>Cupriavidus</taxon>
    </lineage>
</organism>
<dbReference type="InterPro" id="IPR058163">
    <property type="entry name" value="LysR-type_TF_proteobact-type"/>
</dbReference>
<evidence type="ECO:0000259" key="5">
    <source>
        <dbReference type="PROSITE" id="PS50931"/>
    </source>
</evidence>
<evidence type="ECO:0000313" key="6">
    <source>
        <dbReference type="EMBL" id="TWG88666.1"/>
    </source>
</evidence>
<evidence type="ECO:0000256" key="4">
    <source>
        <dbReference type="ARBA" id="ARBA00023163"/>
    </source>
</evidence>
<name>A0A562BTT5_9BURK</name>
<evidence type="ECO:0000256" key="2">
    <source>
        <dbReference type="ARBA" id="ARBA00023015"/>
    </source>
</evidence>
<accession>A0A562BTT5</accession>
<evidence type="ECO:0000256" key="3">
    <source>
        <dbReference type="ARBA" id="ARBA00023125"/>
    </source>
</evidence>
<comment type="caution">
    <text evidence="6">The sequence shown here is derived from an EMBL/GenBank/DDBJ whole genome shotgun (WGS) entry which is preliminary data.</text>
</comment>